<dbReference type="GO" id="GO:0046872">
    <property type="term" value="F:metal ion binding"/>
    <property type="evidence" value="ECO:0007669"/>
    <property type="project" value="UniProtKB-KW"/>
</dbReference>
<evidence type="ECO:0000256" key="2">
    <source>
        <dbReference type="ARBA" id="ARBA00001946"/>
    </source>
</evidence>
<evidence type="ECO:0000256" key="9">
    <source>
        <dbReference type="ARBA" id="ARBA00022490"/>
    </source>
</evidence>
<dbReference type="SUPFAM" id="SSF47831">
    <property type="entry name" value="Enzyme I of the PEP:sugar phosphotransferase system HPr-binding (sub)domain"/>
    <property type="match status" value="1"/>
</dbReference>
<reference evidence="24 25" key="1">
    <citation type="submission" date="2019-05" db="EMBL/GenBank/DDBJ databases">
        <title>Genome sequence of Cellulomonas hominis strain CS1.</title>
        <authorList>
            <person name="Belmont J."/>
            <person name="Maclea K.S."/>
        </authorList>
    </citation>
    <scope>NUCLEOTIDE SEQUENCE [LARGE SCALE GENOMIC DNA]</scope>
    <source>
        <strain evidence="24 25">CS1</strain>
    </source>
</reference>
<dbReference type="InterPro" id="IPR008279">
    <property type="entry name" value="PEP-util_enz_mobile_dom"/>
</dbReference>
<evidence type="ECO:0000256" key="11">
    <source>
        <dbReference type="ARBA" id="ARBA00022679"/>
    </source>
</evidence>
<comment type="similarity">
    <text evidence="5 17">Belongs to the PEP-utilizing enzyme family.</text>
</comment>
<evidence type="ECO:0000256" key="17">
    <source>
        <dbReference type="PIRNR" id="PIRNR000732"/>
    </source>
</evidence>
<dbReference type="InterPro" id="IPR036618">
    <property type="entry name" value="PtsI_HPr-bd_sf"/>
</dbReference>
<evidence type="ECO:0000256" key="6">
    <source>
        <dbReference type="ARBA" id="ARBA00012232"/>
    </source>
</evidence>
<dbReference type="Gene3D" id="3.20.20.60">
    <property type="entry name" value="Phosphoenolpyruvate-binding domains"/>
    <property type="match status" value="1"/>
</dbReference>
<dbReference type="GO" id="GO:0009401">
    <property type="term" value="P:phosphoenolpyruvate-dependent sugar phosphotransferase system"/>
    <property type="evidence" value="ECO:0007669"/>
    <property type="project" value="UniProtKB-KW"/>
</dbReference>
<dbReference type="InterPro" id="IPR018274">
    <property type="entry name" value="PEP_util_AS"/>
</dbReference>
<evidence type="ECO:0000256" key="4">
    <source>
        <dbReference type="ARBA" id="ARBA00004496"/>
    </source>
</evidence>
<comment type="catalytic activity">
    <reaction evidence="1 17">
        <text>L-histidyl-[protein] + phosphoenolpyruvate = N(pros)-phospho-L-histidyl-[protein] + pyruvate</text>
        <dbReference type="Rhea" id="RHEA:23880"/>
        <dbReference type="Rhea" id="RHEA-COMP:9745"/>
        <dbReference type="Rhea" id="RHEA-COMP:9746"/>
        <dbReference type="ChEBI" id="CHEBI:15361"/>
        <dbReference type="ChEBI" id="CHEBI:29979"/>
        <dbReference type="ChEBI" id="CHEBI:58702"/>
        <dbReference type="ChEBI" id="CHEBI:64837"/>
        <dbReference type="EC" id="2.7.3.9"/>
    </reaction>
</comment>
<keyword evidence="10 17" id="KW-0762">Sugar transport</keyword>
<proteinExistence type="inferred from homology"/>
<dbReference type="GO" id="GO:0008965">
    <property type="term" value="F:phosphoenolpyruvate-protein phosphotransferase activity"/>
    <property type="evidence" value="ECO:0007669"/>
    <property type="project" value="UniProtKB-EC"/>
</dbReference>
<evidence type="ECO:0000256" key="18">
    <source>
        <dbReference type="PIRSR" id="PIRSR000732-1"/>
    </source>
</evidence>
<dbReference type="InterPro" id="IPR024692">
    <property type="entry name" value="PTS_EI"/>
</dbReference>
<sequence>MTDTRTETTAPPAAGTVLQGVGVGRRVAVGPVVRVRPVPEVPGDAPVLVDGAPVPADELPDAVTAAFTAVADGLRDQGRRATGTVAEVLGATAMMADDPALRDQVLGRVRGGEPPVAAVDAVVGTFAAMFEQAGGYLAERVTDLRSVRDRVVSRLAGLPAPGVPELREPSVVVATDLAPADTAALDLERVLALVTEEGGPTGHTAIIAGQNGIPCVVRTTGAGALADGVVVGVDAAAGTVLVEPTGDDRAALEARAAAERALESDTEPGGTADGHRVQLLANIGTAEDAEKLAGAAVEGVGLFRTEVLFLGRQQAPTVDEQAAAYARVLRALGPDRKVVVRTLDAGADKPLAFANLHAEENPALGVRGYRLVRSAPALLTDQLTALARAGEETGTQPWVMAPMIATPAESRAFADAVHAAGLRTAGVMVEVPAAALRAAAVLDEVDFVSLGTNDLAQYTMAADRLRGELVDLLDAWQPAVLELVAATARAGAAKDRPVGVCGESASDPLMALVLTGLGITSLSMSPAALPAVRFALRRHTLDACRAMADAALAAADPAAGRAAVAGLLDPEARATLGV</sequence>
<evidence type="ECO:0000256" key="3">
    <source>
        <dbReference type="ARBA" id="ARBA00002728"/>
    </source>
</evidence>
<feature type="binding site" evidence="19">
    <location>
        <position position="304"/>
    </location>
    <ligand>
        <name>phosphoenolpyruvate</name>
        <dbReference type="ChEBI" id="CHEBI:58702"/>
    </ligand>
</feature>
<dbReference type="InterPro" id="IPR023151">
    <property type="entry name" value="PEP_util_CS"/>
</dbReference>
<dbReference type="PIRSF" id="PIRSF000732">
    <property type="entry name" value="PTS_enzyme_I"/>
    <property type="match status" value="1"/>
</dbReference>
<keyword evidence="13 17" id="KW-0479">Metal-binding</keyword>
<protein>
    <recommendedName>
        <fullName evidence="7 17">Phosphoenolpyruvate-protein phosphotransferase</fullName>
        <ecNumber evidence="6 17">2.7.3.9</ecNumber>
    </recommendedName>
    <alternativeName>
        <fullName evidence="16 17">Phosphotransferase system, enzyme I</fullName>
    </alternativeName>
</protein>
<feature type="binding site" evidence="20">
    <location>
        <position position="430"/>
    </location>
    <ligand>
        <name>Mg(2+)</name>
        <dbReference type="ChEBI" id="CHEBI:18420"/>
    </ligand>
</feature>
<dbReference type="EC" id="2.7.3.9" evidence="6 17"/>
<evidence type="ECO:0000313" key="25">
    <source>
        <dbReference type="Proteomes" id="UP000308121"/>
    </source>
</evidence>
<keyword evidence="9 17" id="KW-0963">Cytoplasm</keyword>
<keyword evidence="12 17" id="KW-0598">Phosphotransferase system</keyword>
<evidence type="ECO:0000256" key="13">
    <source>
        <dbReference type="ARBA" id="ARBA00022723"/>
    </source>
</evidence>
<feature type="domain" description="PEP-utilising enzyme C-terminal" evidence="22">
    <location>
        <begin position="265"/>
        <end position="539"/>
    </location>
</feature>
<evidence type="ECO:0000256" key="14">
    <source>
        <dbReference type="ARBA" id="ARBA00022777"/>
    </source>
</evidence>
<dbReference type="Pfam" id="PF00391">
    <property type="entry name" value="PEP-utilizers"/>
    <property type="match status" value="1"/>
</dbReference>
<dbReference type="PANTHER" id="PTHR46244:SF3">
    <property type="entry name" value="PHOSPHOENOLPYRUVATE-PROTEIN PHOSPHOTRANSFERASE"/>
    <property type="match status" value="1"/>
</dbReference>
<dbReference type="Gene3D" id="3.50.30.10">
    <property type="entry name" value="Phosphohistidine domain"/>
    <property type="match status" value="1"/>
</dbReference>
<comment type="subcellular location">
    <subcellularLocation>
        <location evidence="4 17">Cytoplasm</location>
    </subcellularLocation>
</comment>
<evidence type="ECO:0000256" key="7">
    <source>
        <dbReference type="ARBA" id="ARBA00016544"/>
    </source>
</evidence>
<evidence type="ECO:0000256" key="16">
    <source>
        <dbReference type="ARBA" id="ARBA00033235"/>
    </source>
</evidence>
<dbReference type="OrthoDB" id="9765468at2"/>
<dbReference type="RefSeq" id="WP_154730291.1">
    <property type="nucleotide sequence ID" value="NZ_SZYE01000129.1"/>
</dbReference>
<feature type="binding site" evidence="19">
    <location>
        <position position="464"/>
    </location>
    <ligand>
        <name>phosphoenolpyruvate</name>
        <dbReference type="ChEBI" id="CHEBI:58702"/>
    </ligand>
</feature>
<dbReference type="Proteomes" id="UP000308121">
    <property type="component" value="Unassembled WGS sequence"/>
</dbReference>
<evidence type="ECO:0000256" key="5">
    <source>
        <dbReference type="ARBA" id="ARBA00007837"/>
    </source>
</evidence>
<comment type="cofactor">
    <cofactor evidence="2 17 20">
        <name>Mg(2+)</name>
        <dbReference type="ChEBI" id="CHEBI:18420"/>
    </cofactor>
</comment>
<dbReference type="InterPro" id="IPR006318">
    <property type="entry name" value="PTS_EI-like"/>
</dbReference>
<keyword evidence="8 17" id="KW-0813">Transport</keyword>
<dbReference type="GO" id="GO:0005737">
    <property type="term" value="C:cytoplasm"/>
    <property type="evidence" value="ECO:0007669"/>
    <property type="project" value="UniProtKB-SubCell"/>
</dbReference>
<name>A0A7Z8NNU7_9CELL</name>
<feature type="binding site" evidence="20">
    <location>
        <position position="454"/>
    </location>
    <ligand>
        <name>Mg(2+)</name>
        <dbReference type="ChEBI" id="CHEBI:18420"/>
    </ligand>
</feature>
<dbReference type="EMBL" id="SZYE01000129">
    <property type="protein sequence ID" value="TKR22895.1"/>
    <property type="molecule type" value="Genomic_DNA"/>
</dbReference>
<feature type="active site" description="Proton donor" evidence="18">
    <location>
        <position position="501"/>
    </location>
</feature>
<evidence type="ECO:0000256" key="15">
    <source>
        <dbReference type="ARBA" id="ARBA00022842"/>
    </source>
</evidence>
<accession>A0A7Z8NNU7</accession>
<dbReference type="InterPro" id="IPR008731">
    <property type="entry name" value="PTS_EIN"/>
</dbReference>
<dbReference type="SUPFAM" id="SSF52009">
    <property type="entry name" value="Phosphohistidine domain"/>
    <property type="match status" value="1"/>
</dbReference>
<evidence type="ECO:0000313" key="24">
    <source>
        <dbReference type="EMBL" id="TKR22895.1"/>
    </source>
</evidence>
<dbReference type="InterPro" id="IPR050499">
    <property type="entry name" value="PEP-utilizing_PTS_enzyme"/>
</dbReference>
<evidence type="ECO:0000259" key="23">
    <source>
        <dbReference type="Pfam" id="PF05524"/>
    </source>
</evidence>
<feature type="domain" description="Phosphotransferase system enzyme I N-terminal" evidence="23">
    <location>
        <begin position="19"/>
        <end position="140"/>
    </location>
</feature>
<dbReference type="InterPro" id="IPR015813">
    <property type="entry name" value="Pyrv/PenolPyrv_kinase-like_dom"/>
</dbReference>
<dbReference type="PRINTS" id="PR01736">
    <property type="entry name" value="PHPHTRNFRASE"/>
</dbReference>
<dbReference type="InterPro" id="IPR000121">
    <property type="entry name" value="PEP_util_C"/>
</dbReference>
<dbReference type="InterPro" id="IPR036637">
    <property type="entry name" value="Phosphohistidine_dom_sf"/>
</dbReference>
<keyword evidence="11 17" id="KW-0808">Transferase</keyword>
<evidence type="ECO:0000256" key="20">
    <source>
        <dbReference type="PIRSR" id="PIRSR000732-3"/>
    </source>
</evidence>
<dbReference type="PANTHER" id="PTHR46244">
    <property type="entry name" value="PHOSPHOENOLPYRUVATE-PROTEIN PHOSPHOTRANSFERASE"/>
    <property type="match status" value="1"/>
</dbReference>
<dbReference type="PROSITE" id="PS00742">
    <property type="entry name" value="PEP_ENZYMES_2"/>
    <property type="match status" value="1"/>
</dbReference>
<evidence type="ECO:0000259" key="22">
    <source>
        <dbReference type="Pfam" id="PF02896"/>
    </source>
</evidence>
<feature type="binding site" evidence="19">
    <location>
        <begin position="453"/>
        <end position="454"/>
    </location>
    <ligand>
        <name>phosphoenolpyruvate</name>
        <dbReference type="ChEBI" id="CHEBI:58702"/>
    </ligand>
</feature>
<evidence type="ECO:0000256" key="12">
    <source>
        <dbReference type="ARBA" id="ARBA00022683"/>
    </source>
</evidence>
<evidence type="ECO:0000256" key="10">
    <source>
        <dbReference type="ARBA" id="ARBA00022597"/>
    </source>
</evidence>
<feature type="domain" description="PEP-utilising enzyme mobile" evidence="21">
    <location>
        <begin position="167"/>
        <end position="238"/>
    </location>
</feature>
<feature type="active site" description="Tele-phosphohistidine intermediate" evidence="18">
    <location>
        <position position="203"/>
    </location>
</feature>
<evidence type="ECO:0000259" key="21">
    <source>
        <dbReference type="Pfam" id="PF00391"/>
    </source>
</evidence>
<evidence type="ECO:0000256" key="19">
    <source>
        <dbReference type="PIRSR" id="PIRSR000732-2"/>
    </source>
</evidence>
<dbReference type="AlphaFoldDB" id="A0A7Z8NNU7"/>
<dbReference type="Gene3D" id="1.10.274.10">
    <property type="entry name" value="PtsI, HPr-binding domain"/>
    <property type="match status" value="1"/>
</dbReference>
<keyword evidence="15 17" id="KW-0460">Magnesium</keyword>
<evidence type="ECO:0000256" key="8">
    <source>
        <dbReference type="ARBA" id="ARBA00022448"/>
    </source>
</evidence>
<keyword evidence="14 17" id="KW-0418">Kinase</keyword>
<dbReference type="Pfam" id="PF02896">
    <property type="entry name" value="PEP-utilizers_C"/>
    <property type="match status" value="1"/>
</dbReference>
<feature type="binding site" evidence="19">
    <location>
        <position position="341"/>
    </location>
    <ligand>
        <name>phosphoenolpyruvate</name>
        <dbReference type="ChEBI" id="CHEBI:58702"/>
    </ligand>
</feature>
<dbReference type="Pfam" id="PF05524">
    <property type="entry name" value="PEP-utilisers_N"/>
    <property type="match status" value="1"/>
</dbReference>
<keyword evidence="24" id="KW-0670">Pyruvate</keyword>
<dbReference type="SUPFAM" id="SSF51621">
    <property type="entry name" value="Phosphoenolpyruvate/pyruvate domain"/>
    <property type="match status" value="1"/>
</dbReference>
<gene>
    <name evidence="24" type="primary">ptsP</name>
    <name evidence="24" type="ORF">FA014_14065</name>
</gene>
<organism evidence="24 25">
    <name type="scientific">Cellulomonas hominis</name>
    <dbReference type="NCBI Taxonomy" id="156981"/>
    <lineage>
        <taxon>Bacteria</taxon>
        <taxon>Bacillati</taxon>
        <taxon>Actinomycetota</taxon>
        <taxon>Actinomycetes</taxon>
        <taxon>Micrococcales</taxon>
        <taxon>Cellulomonadaceae</taxon>
        <taxon>Cellulomonas</taxon>
    </lineage>
</organism>
<dbReference type="NCBIfam" id="TIGR01417">
    <property type="entry name" value="PTS_I_fam"/>
    <property type="match status" value="1"/>
</dbReference>
<comment type="function">
    <text evidence="3 17">General (non sugar-specific) component of the phosphoenolpyruvate-dependent sugar phosphotransferase system (sugar PTS). This major carbohydrate active-transport system catalyzes the phosphorylation of incoming sugar substrates concomitantly with their translocation across the cell membrane. Enzyme I transfers the phosphoryl group from phosphoenolpyruvate (PEP) to the phosphoryl carrier protein (HPr).</text>
</comment>
<dbReference type="GO" id="GO:0016301">
    <property type="term" value="F:kinase activity"/>
    <property type="evidence" value="ECO:0007669"/>
    <property type="project" value="UniProtKB-KW"/>
</dbReference>
<comment type="caution">
    <text evidence="24">The sequence shown here is derived from an EMBL/GenBank/DDBJ whole genome shotgun (WGS) entry which is preliminary data.</text>
</comment>
<dbReference type="PROSITE" id="PS00370">
    <property type="entry name" value="PEP_ENZYMES_PHOS_SITE"/>
    <property type="match status" value="1"/>
</dbReference>
<dbReference type="InterPro" id="IPR040442">
    <property type="entry name" value="Pyrv_kinase-like_dom_sf"/>
</dbReference>
<evidence type="ECO:0000256" key="1">
    <source>
        <dbReference type="ARBA" id="ARBA00000683"/>
    </source>
</evidence>